<organism evidence="6 7">
    <name type="scientific">Purpureocillium lilacinum</name>
    <name type="common">Paecilomyces lilacinus</name>
    <dbReference type="NCBI Taxonomy" id="33203"/>
    <lineage>
        <taxon>Eukaryota</taxon>
        <taxon>Fungi</taxon>
        <taxon>Dikarya</taxon>
        <taxon>Ascomycota</taxon>
        <taxon>Pezizomycotina</taxon>
        <taxon>Sordariomycetes</taxon>
        <taxon>Hypocreomycetidae</taxon>
        <taxon>Hypocreales</taxon>
        <taxon>Ophiocordycipitaceae</taxon>
        <taxon>Purpureocillium</taxon>
    </lineage>
</organism>
<reference evidence="6 7" key="1">
    <citation type="journal article" date="2016" name="Front. Microbiol.">
        <title>Genome and transcriptome sequences reveal the specific parasitism of the nematophagous Purpureocillium lilacinum 36-1.</title>
        <authorList>
            <person name="Xie J."/>
            <person name="Li S."/>
            <person name="Mo C."/>
            <person name="Xiao X."/>
            <person name="Peng D."/>
            <person name="Wang G."/>
            <person name="Xiao Y."/>
        </authorList>
    </citation>
    <scope>NUCLEOTIDE SEQUENCE [LARGE SCALE GENOMIC DNA]</scope>
    <source>
        <strain evidence="6 7">36-1</strain>
    </source>
</reference>
<comment type="similarity">
    <text evidence="4">Belongs to the class I-like SAM-binding methyltransferase superfamily.</text>
</comment>
<evidence type="ECO:0000256" key="2">
    <source>
        <dbReference type="ARBA" id="ARBA00022679"/>
    </source>
</evidence>
<accession>A0A2U3EEY7</accession>
<evidence type="ECO:0000256" key="3">
    <source>
        <dbReference type="ARBA" id="ARBA00022691"/>
    </source>
</evidence>
<evidence type="ECO:0000256" key="4">
    <source>
        <dbReference type="ARBA" id="ARBA00038314"/>
    </source>
</evidence>
<dbReference type="InterPro" id="IPR051654">
    <property type="entry name" value="Meroterpenoid_MTases"/>
</dbReference>
<feature type="region of interest" description="Disordered" evidence="5">
    <location>
        <begin position="428"/>
        <end position="470"/>
    </location>
</feature>
<comment type="pathway">
    <text evidence="1">Secondary metabolite biosynthesis.</text>
</comment>
<gene>
    <name evidence="6" type="ORF">PCL_10094</name>
</gene>
<dbReference type="PANTHER" id="PTHR35897:SF1">
    <property type="entry name" value="METHYLTRANSFERASE AUSD"/>
    <property type="match status" value="1"/>
</dbReference>
<feature type="compositionally biased region" description="Polar residues" evidence="5">
    <location>
        <begin position="444"/>
        <end position="453"/>
    </location>
</feature>
<dbReference type="Gene3D" id="3.40.50.150">
    <property type="entry name" value="Vaccinia Virus protein VP39"/>
    <property type="match status" value="1"/>
</dbReference>
<evidence type="ECO:0000256" key="1">
    <source>
        <dbReference type="ARBA" id="ARBA00005179"/>
    </source>
</evidence>
<feature type="region of interest" description="Disordered" evidence="5">
    <location>
        <begin position="638"/>
        <end position="673"/>
    </location>
</feature>
<proteinExistence type="inferred from homology"/>
<evidence type="ECO:0000256" key="5">
    <source>
        <dbReference type="SAM" id="MobiDB-lite"/>
    </source>
</evidence>
<dbReference type="EMBL" id="LCWV01000005">
    <property type="protein sequence ID" value="PWI73079.1"/>
    <property type="molecule type" value="Genomic_DNA"/>
</dbReference>
<comment type="caution">
    <text evidence="6">The sequence shown here is derived from an EMBL/GenBank/DDBJ whole genome shotgun (WGS) entry which is preliminary data.</text>
</comment>
<name>A0A2U3EEY7_PURLI</name>
<dbReference type="AlphaFoldDB" id="A0A2U3EEY7"/>
<keyword evidence="2 6" id="KW-0808">Transferase</keyword>
<dbReference type="PANTHER" id="PTHR35897">
    <property type="entry name" value="METHYLTRANSFERASE AUSD"/>
    <property type="match status" value="1"/>
</dbReference>
<dbReference type="GO" id="GO:0008168">
    <property type="term" value="F:methyltransferase activity"/>
    <property type="evidence" value="ECO:0007669"/>
    <property type="project" value="UniProtKB-KW"/>
</dbReference>
<keyword evidence="3" id="KW-0949">S-adenosyl-L-methionine</keyword>
<dbReference type="Proteomes" id="UP000245956">
    <property type="component" value="Unassembled WGS sequence"/>
</dbReference>
<sequence length="922" mass="100306">MGSMITSDVTNQGNPKDGIPWYLDTLENIPPLAQRVLVEHGGLKPEEVRDHIMKIVRYSSSTPPPSPLVVLTHASVTNTPQREKAWASSPYPCVGLFRFLDYSLPDSPLYDEVLQRLKGGNEKLLDFGCCFGHDLRALVADGVPAENLCGAELNATFLDLGFELFRDKDRIKTPFYTANVFDEDDALRKERADAFDIIHLGSFLHLFDYEGQKRAATALLKLLKRQPGSLILGRQHGATKAKEVQNYLYKPTKESASNGRLPTFFNHDAESFRRMWDEIGEKTGLRFDVGIEWGTWGSANGMDPAYYKLWSWEDKDTLRFKFWVRVLAMLSAVTGEPNAGGRGFQRALSLIDCVLETPTQLGFSPGRCKARSCSVDGLTAPTFETNPPRCSRYLTDVSTALQLAIQTFGSDFRAFCARSLSPHRVWTSGEGRAEAPQNGHPEATVSSCKSITPWSGGGQQGQPSSRLPQAADSMQHLLTGSRSGTSRATLAHRGPSIAHSHELTNHAGACAFSRSRRTTDGISAIHRGDSFTRRAIMSARRVRGLFVVEEARRVRPLDQVCGRRGVCSRGPCRPVGVKGGRQRGRAPEKCRVEKKATGTKKPLESCVWAHDVACAPGPTTAASPGLCCASGHRWPGSQVPTTREPGPVSSPPVVRGLTSSTEPVPARRFGGGRDKRKRENKWVLVACSRVCCRVCCRTRVLSPPLAQSEAELNSSRITKLTPPPGLAEGTQGVGCLVWPALRSPGLLTGKAKVPRVSVSSCMRAPFSPVAGSNGRAAHDSREDASTGTGQRQRVAVKGALGLPIDGRLRRQAPKIGRADRIGLVRTATRWDEPAALHTEATADWAIRAPGGGLLESRPERQALPETLTPLPGIFAAWDQSFSVRKQLSSFRQRLPSGTRVDGIRAVVVIDAATTIAVLDTSA</sequence>
<dbReference type="GO" id="GO:0032259">
    <property type="term" value="P:methylation"/>
    <property type="evidence" value="ECO:0007669"/>
    <property type="project" value="UniProtKB-KW"/>
</dbReference>
<dbReference type="SUPFAM" id="SSF53335">
    <property type="entry name" value="S-adenosyl-L-methionine-dependent methyltransferases"/>
    <property type="match status" value="1"/>
</dbReference>
<evidence type="ECO:0000313" key="6">
    <source>
        <dbReference type="EMBL" id="PWI73079.1"/>
    </source>
</evidence>
<feature type="region of interest" description="Disordered" evidence="5">
    <location>
        <begin position="768"/>
        <end position="794"/>
    </location>
</feature>
<evidence type="ECO:0000313" key="7">
    <source>
        <dbReference type="Proteomes" id="UP000245956"/>
    </source>
</evidence>
<dbReference type="InterPro" id="IPR029063">
    <property type="entry name" value="SAM-dependent_MTases_sf"/>
</dbReference>
<keyword evidence="6" id="KW-0489">Methyltransferase</keyword>
<protein>
    <submittedName>
        <fullName evidence="6">Methyltransferase domain-containing protein</fullName>
    </submittedName>
</protein>